<dbReference type="NCBIfam" id="TIGR00229">
    <property type="entry name" value="sensory_box"/>
    <property type="match status" value="1"/>
</dbReference>
<feature type="modified residue" description="4-aspartylphosphate" evidence="4">
    <location>
        <position position="747"/>
    </location>
</feature>
<dbReference type="PROSITE" id="PS50109">
    <property type="entry name" value="HIS_KIN"/>
    <property type="match status" value="1"/>
</dbReference>
<dbReference type="Pfam" id="PF00512">
    <property type="entry name" value="HisKA"/>
    <property type="match status" value="1"/>
</dbReference>
<proteinExistence type="predicted"/>
<evidence type="ECO:0000259" key="7">
    <source>
        <dbReference type="PROSITE" id="PS50110"/>
    </source>
</evidence>
<dbReference type="SUPFAM" id="SSF55874">
    <property type="entry name" value="ATPase domain of HSP90 chaperone/DNA topoisomerase II/histidine kinase"/>
    <property type="match status" value="1"/>
</dbReference>
<dbReference type="InterPro" id="IPR003594">
    <property type="entry name" value="HATPase_dom"/>
</dbReference>
<accession>A0A1I4KR22</accession>
<feature type="domain" description="PAS" evidence="8">
    <location>
        <begin position="165"/>
        <end position="235"/>
    </location>
</feature>
<evidence type="ECO:0000256" key="3">
    <source>
        <dbReference type="ARBA" id="ARBA00022553"/>
    </source>
</evidence>
<dbReference type="InterPro" id="IPR036890">
    <property type="entry name" value="HATPase_C_sf"/>
</dbReference>
<dbReference type="InterPro" id="IPR035965">
    <property type="entry name" value="PAS-like_dom_sf"/>
</dbReference>
<dbReference type="AlphaFoldDB" id="A0A1I4KR22"/>
<dbReference type="InterPro" id="IPR013656">
    <property type="entry name" value="PAS_4"/>
</dbReference>
<evidence type="ECO:0000256" key="1">
    <source>
        <dbReference type="ARBA" id="ARBA00000085"/>
    </source>
</evidence>
<dbReference type="CDD" id="cd00156">
    <property type="entry name" value="REC"/>
    <property type="match status" value="1"/>
</dbReference>
<keyword evidence="5" id="KW-0175">Coiled coil</keyword>
<protein>
    <recommendedName>
        <fullName evidence="2">histidine kinase</fullName>
        <ecNumber evidence="2">2.7.13.3</ecNumber>
    </recommendedName>
</protein>
<dbReference type="EMBL" id="FOSV01000025">
    <property type="protein sequence ID" value="SFL81234.1"/>
    <property type="molecule type" value="Genomic_DNA"/>
</dbReference>
<feature type="coiled-coil region" evidence="5">
    <location>
        <begin position="419"/>
        <end position="446"/>
    </location>
</feature>
<dbReference type="Gene3D" id="1.10.287.130">
    <property type="match status" value="1"/>
</dbReference>
<dbReference type="CDD" id="cd00082">
    <property type="entry name" value="HisKA"/>
    <property type="match status" value="1"/>
</dbReference>
<dbReference type="SUPFAM" id="SSF52172">
    <property type="entry name" value="CheY-like"/>
    <property type="match status" value="1"/>
</dbReference>
<dbReference type="InterPro" id="IPR004358">
    <property type="entry name" value="Sig_transdc_His_kin-like_C"/>
</dbReference>
<dbReference type="PANTHER" id="PTHR43065">
    <property type="entry name" value="SENSOR HISTIDINE KINASE"/>
    <property type="match status" value="1"/>
</dbReference>
<dbReference type="SMART" id="SM00387">
    <property type="entry name" value="HATPase_c"/>
    <property type="match status" value="1"/>
</dbReference>
<dbReference type="GO" id="GO:0000155">
    <property type="term" value="F:phosphorelay sensor kinase activity"/>
    <property type="evidence" value="ECO:0007669"/>
    <property type="project" value="InterPro"/>
</dbReference>
<dbReference type="PRINTS" id="PR00344">
    <property type="entry name" value="BCTRLSENSOR"/>
</dbReference>
<evidence type="ECO:0000259" key="8">
    <source>
        <dbReference type="PROSITE" id="PS50112"/>
    </source>
</evidence>
<evidence type="ECO:0000256" key="5">
    <source>
        <dbReference type="SAM" id="Coils"/>
    </source>
</evidence>
<evidence type="ECO:0000256" key="4">
    <source>
        <dbReference type="PROSITE-ProRule" id="PRU00169"/>
    </source>
</evidence>
<feature type="domain" description="Response regulatory" evidence="7">
    <location>
        <begin position="696"/>
        <end position="809"/>
    </location>
</feature>
<dbReference type="Pfam" id="PF08447">
    <property type="entry name" value="PAS_3"/>
    <property type="match status" value="1"/>
</dbReference>
<dbReference type="SMART" id="SM00086">
    <property type="entry name" value="PAC"/>
    <property type="match status" value="1"/>
</dbReference>
<dbReference type="InterPro" id="IPR001610">
    <property type="entry name" value="PAC"/>
</dbReference>
<dbReference type="InterPro" id="IPR000700">
    <property type="entry name" value="PAS-assoc_C"/>
</dbReference>
<comment type="catalytic activity">
    <reaction evidence="1">
        <text>ATP + protein L-histidine = ADP + protein N-phospho-L-histidine.</text>
        <dbReference type="EC" id="2.7.13.3"/>
    </reaction>
</comment>
<dbReference type="EC" id="2.7.13.3" evidence="2"/>
<evidence type="ECO:0000313" key="11">
    <source>
        <dbReference type="Proteomes" id="UP000198804"/>
    </source>
</evidence>
<gene>
    <name evidence="10" type="ORF">SAMN04488125_12567</name>
</gene>
<evidence type="ECO:0000259" key="9">
    <source>
        <dbReference type="PROSITE" id="PS50113"/>
    </source>
</evidence>
<evidence type="ECO:0000259" key="6">
    <source>
        <dbReference type="PROSITE" id="PS50109"/>
    </source>
</evidence>
<name>A0A1I4KR22_9HYPH</name>
<evidence type="ECO:0000313" key="10">
    <source>
        <dbReference type="EMBL" id="SFL81234.1"/>
    </source>
</evidence>
<evidence type="ECO:0000256" key="2">
    <source>
        <dbReference type="ARBA" id="ARBA00012438"/>
    </source>
</evidence>
<feature type="domain" description="PAC" evidence="9">
    <location>
        <begin position="238"/>
        <end position="291"/>
    </location>
</feature>
<dbReference type="PROSITE" id="PS50110">
    <property type="entry name" value="RESPONSE_REGULATORY"/>
    <property type="match status" value="1"/>
</dbReference>
<dbReference type="CDD" id="cd00130">
    <property type="entry name" value="PAS"/>
    <property type="match status" value="1"/>
</dbReference>
<dbReference type="InterPro" id="IPR036097">
    <property type="entry name" value="HisK_dim/P_sf"/>
</dbReference>
<dbReference type="SUPFAM" id="SSF55785">
    <property type="entry name" value="PYP-like sensor domain (PAS domain)"/>
    <property type="match status" value="3"/>
</dbReference>
<dbReference type="Pfam" id="PF08448">
    <property type="entry name" value="PAS_4"/>
    <property type="match status" value="2"/>
</dbReference>
<dbReference type="InterPro" id="IPR000014">
    <property type="entry name" value="PAS"/>
</dbReference>
<dbReference type="SMART" id="SM00388">
    <property type="entry name" value="HisKA"/>
    <property type="match status" value="1"/>
</dbReference>
<dbReference type="STRING" id="414703.SAMN04488125_12567"/>
<dbReference type="InterPro" id="IPR003661">
    <property type="entry name" value="HisK_dim/P_dom"/>
</dbReference>
<dbReference type="InterPro" id="IPR013655">
    <property type="entry name" value="PAS_fold_3"/>
</dbReference>
<dbReference type="InterPro" id="IPR011006">
    <property type="entry name" value="CheY-like_superfamily"/>
</dbReference>
<dbReference type="RefSeq" id="WP_091950962.1">
    <property type="nucleotide sequence ID" value="NZ_FOSV01000025.1"/>
</dbReference>
<sequence length="817" mass="89571">MSDPFRFLPSGGVTGAEIRARDWSDTSLGAPEAWSPFLKATLAQMLSCPTAMFLAWGPDLLCFYNDAYRPILGYRLDTALGRPFRVVWASIWDEIGPLVDATLAGESTTVTDMPLDLSRDGRPERGWWSFSYSPAIDEAGGVAGLFCVTAETTARVLGEAALRESEDHFRHTVELNPQVPWTCDPAGNITSFSNRWLTLTGQRPHETYGSGWIKAVHPEDVPSTVTAFTACLASGDPVDVDYRLRMAATGDYRWMRARAQPRRNATGAIVSWYGVVEDIHDRKLAERDLRELNAHLERRVEEVLAQRKLWADVFEVTDALVCALGPDYRLLAVNRAYADEFEAIYGVRPRVGDDLIGLLSHVPGQQAQARTVWTRALSGEAFTLVDEFGDPDRKRPCYELTFTPLQDADGERIGAFQYATDVTQRLRDLEQLAKAEEALRQAQKMEAVGQLTGGVAHDFNNLLTIIRSSMDLLRKPDLPEERRRRYMDAVSDTVDRAAKLTSQLLAFARRQSLMPEAFDVGARIAATADMLATVTGARIRVVVEVPSTTACHVFADPSQFETALINMAVNARDAMDGEGTLTLRLECRRGLPEIRGHAGTSGPFVAVSVTDQGVGIDPANLPHIFEPFFTTKEVGKGTGLGLSQVIGFAKQSGGDVDVASRPGRGTTFTLYLPQVEAPATDAPDEPKAVLDGRALRILVVEDNLDVGQFCTQILEELGHTTVWAKNGEEALAEVERDMDRFDAVFSDVVMPGMGGVALARRLRALVPDLPIILTSGYSDVLAREGTNGFDLVRKPYSAAQVAEAFRAVPGRLRIPAS</sequence>
<dbReference type="PROSITE" id="PS50113">
    <property type="entry name" value="PAC"/>
    <property type="match status" value="1"/>
</dbReference>
<dbReference type="SUPFAM" id="SSF47384">
    <property type="entry name" value="Homodimeric domain of signal transducing histidine kinase"/>
    <property type="match status" value="1"/>
</dbReference>
<dbReference type="SMART" id="SM00091">
    <property type="entry name" value="PAS"/>
    <property type="match status" value="2"/>
</dbReference>
<dbReference type="Gene3D" id="3.40.50.2300">
    <property type="match status" value="1"/>
</dbReference>
<dbReference type="PANTHER" id="PTHR43065:SF49">
    <property type="entry name" value="HISTIDINE KINASE"/>
    <property type="match status" value="1"/>
</dbReference>
<dbReference type="PROSITE" id="PS50112">
    <property type="entry name" value="PAS"/>
    <property type="match status" value="1"/>
</dbReference>
<organism evidence="10 11">
    <name type="scientific">Methylorubrum salsuginis</name>
    <dbReference type="NCBI Taxonomy" id="414703"/>
    <lineage>
        <taxon>Bacteria</taxon>
        <taxon>Pseudomonadati</taxon>
        <taxon>Pseudomonadota</taxon>
        <taxon>Alphaproteobacteria</taxon>
        <taxon>Hyphomicrobiales</taxon>
        <taxon>Methylobacteriaceae</taxon>
        <taxon>Methylorubrum</taxon>
    </lineage>
</organism>
<dbReference type="SMART" id="SM00448">
    <property type="entry name" value="REC"/>
    <property type="match status" value="1"/>
</dbReference>
<dbReference type="InterPro" id="IPR005467">
    <property type="entry name" value="His_kinase_dom"/>
</dbReference>
<dbReference type="Pfam" id="PF00072">
    <property type="entry name" value="Response_reg"/>
    <property type="match status" value="1"/>
</dbReference>
<dbReference type="Gene3D" id="3.30.450.20">
    <property type="entry name" value="PAS domain"/>
    <property type="match status" value="3"/>
</dbReference>
<keyword evidence="3 4" id="KW-0597">Phosphoprotein</keyword>
<dbReference type="FunFam" id="3.30.450.20:FF:000099">
    <property type="entry name" value="Sensory box sensor histidine kinase"/>
    <property type="match status" value="1"/>
</dbReference>
<dbReference type="Gene3D" id="3.30.565.10">
    <property type="entry name" value="Histidine kinase-like ATPase, C-terminal domain"/>
    <property type="match status" value="1"/>
</dbReference>
<feature type="domain" description="Histidine kinase" evidence="6">
    <location>
        <begin position="454"/>
        <end position="676"/>
    </location>
</feature>
<dbReference type="Pfam" id="PF02518">
    <property type="entry name" value="HATPase_c"/>
    <property type="match status" value="1"/>
</dbReference>
<dbReference type="InterPro" id="IPR001789">
    <property type="entry name" value="Sig_transdc_resp-reg_receiver"/>
</dbReference>
<dbReference type="OrthoDB" id="9796100at2"/>
<reference evidence="11" key="1">
    <citation type="submission" date="2016-10" db="EMBL/GenBank/DDBJ databases">
        <authorList>
            <person name="Varghese N."/>
            <person name="Submissions S."/>
        </authorList>
    </citation>
    <scope>NUCLEOTIDE SEQUENCE [LARGE SCALE GENOMIC DNA]</scope>
    <source>
        <strain evidence="11">CGMCC 1.6474</strain>
    </source>
</reference>
<dbReference type="Proteomes" id="UP000198804">
    <property type="component" value="Unassembled WGS sequence"/>
</dbReference>
<keyword evidence="11" id="KW-1185">Reference proteome</keyword>